<protein>
    <submittedName>
        <fullName evidence="1">Uncharacterized protein</fullName>
    </submittedName>
</protein>
<evidence type="ECO:0000313" key="2">
    <source>
        <dbReference type="Proteomes" id="UP001371299"/>
    </source>
</evidence>
<organism evidence="1 2">
    <name type="scientific">Corynebacterium yonathiae</name>
    <dbReference type="NCBI Taxonomy" id="2913504"/>
    <lineage>
        <taxon>Bacteria</taxon>
        <taxon>Bacillati</taxon>
        <taxon>Actinomycetota</taxon>
        <taxon>Actinomycetes</taxon>
        <taxon>Mycobacteriales</taxon>
        <taxon>Corynebacteriaceae</taxon>
        <taxon>Corynebacterium</taxon>
    </lineage>
</organism>
<keyword evidence="2" id="KW-1185">Reference proteome</keyword>
<dbReference type="EMBL" id="JBBMGJ010000034">
    <property type="protein sequence ID" value="MEK0146584.1"/>
    <property type="molecule type" value="Genomic_DNA"/>
</dbReference>
<reference evidence="1 2" key="1">
    <citation type="submission" date="2024-01" db="EMBL/GenBank/DDBJ databases">
        <title>Description of two novel Corynebacterium species isolated from human nasal passages and skin.</title>
        <authorList>
            <person name="Popowitch E."/>
            <person name="Tran T.H."/>
            <person name="Escapa I.F."/>
            <person name="Bhatt E."/>
            <person name="Sozat A.K."/>
            <person name="Roberts A.Q."/>
            <person name="Segre J.A."/>
            <person name="Kong H."/>
            <person name="Conlan S."/>
            <person name="Lemon K.P."/>
            <person name="Kelly M.S."/>
        </authorList>
    </citation>
    <scope>NUCLEOTIDE SEQUENCE [LARGE SCALE GENOMIC DNA]</scope>
    <source>
        <strain evidence="1 2">KPL2619</strain>
    </source>
</reference>
<feature type="non-terminal residue" evidence="1">
    <location>
        <position position="1"/>
    </location>
</feature>
<gene>
    <name evidence="1" type="ORF">WMQ01_11015</name>
</gene>
<evidence type="ECO:0000313" key="1">
    <source>
        <dbReference type="EMBL" id="MEK0146584.1"/>
    </source>
</evidence>
<dbReference type="Proteomes" id="UP001371299">
    <property type="component" value="Unassembled WGS sequence"/>
</dbReference>
<comment type="caution">
    <text evidence="1">The sequence shown here is derived from an EMBL/GenBank/DDBJ whole genome shotgun (WGS) entry which is preliminary data.</text>
</comment>
<name>A0ABU8Y4P5_9CORY</name>
<sequence length="62" mass="7184">FFTVVHVNSIVTRFRYPSMNRTISNGFDRVLTQKAEPACNNSWFIHDAAWSPLQQDVQAKDQ</sequence>
<dbReference type="RefSeq" id="WP_340418639.1">
    <property type="nucleotide sequence ID" value="NZ_JBBMGJ010000034.1"/>
</dbReference>
<accession>A0ABU8Y4P5</accession>
<proteinExistence type="predicted"/>